<evidence type="ECO:0000256" key="6">
    <source>
        <dbReference type="ARBA" id="ARBA00022741"/>
    </source>
</evidence>
<evidence type="ECO:0000256" key="4">
    <source>
        <dbReference type="ARBA" id="ARBA00012990"/>
    </source>
</evidence>
<sequence length="1002" mass="112188">MGEPMEIDDSLYSRQRYVLGDGAMHKLSKANVLIIGLGGVGVEVAKNVILAGVKSVTLLDNTKCTINDLGTQFFLRESDVDKPRAASCCQRLAELNPYVNVTIIEDDLNANINVLKDFQCVVVTECTFDEQIKYNDFCRNQQPTIPFISCDVIGVFSYLFCDFGPQFVVHDSDGEEYKEVFIGNISKSNPCTIDTLDYRRHGLQTGDTILLREIKGMDTLNETTHKIKYISTSSFSLELDTTGSEYGPYTHGGVLKKIKQPTTMEFGSLEDQLKTPDVVVNDLSKLDAPILSLIALSTLLKNKDTLTSLSSNEELFLNECRTVNSQPSNPSEGLNEDYLKCLYRTCKGKLAPLCAAIGGICAQEVLKGLSGKFSPLKQWLFLDGVEVCSDSQRCQGEGKYGQLLNCISKDLFTKLQNTRLFMVGCGAIGCEMLKNYALLGISGGQDGRITITDNDLIEKSNLNRQFLFRPWHIQKPKSLTASEAAREINADLQIEAHQNKVSPDTEFSTYNDAFYKSQNVVVNALDNVEARRYVDSRCVTNQLPLLETGTMGPKGHVQVVVPFKTESYSDQRDPVDEDVPYCTLKSFPQIIEHTIQWARDKFEKLFNLKPTTYNKFWETHGTPDTFKQTLSSSIPDGFVDTISLLQKKPSDWSECVSSARIKFEKYFKHMALFLLHAFPLDTKMPDGALFWQSPKRPPTPIEFNASDAEHMTFILSCARLTANVHGIKVTEDDTKAECVLSILQNTQVPEFVPKNKKIETDESKEKEDSKKPQDNDEDKITKLTNFLKSSSNLQAGHLEVEHFEKDDDSNGHIDFITSASNLRATMYNIPTADRFKTKRIAGRIIPAIATTTAAIAGLASLELLKIIAGSPLENLKNCFLNLALPMMVLSEPGAPPKTKIKDGLEFTMWDRWVVKGNANYKLQDFINHFKKTHDLTVSMVCEGVKMIYMPIMPGHLKRPKELMTKLLKPKAGVEYTDLIIGFQSDDAEADEDLPAPPVRYFY</sequence>
<dbReference type="PANTHER" id="PTHR10953">
    <property type="entry name" value="UBIQUITIN-ACTIVATING ENZYME E1"/>
    <property type="match status" value="1"/>
</dbReference>
<dbReference type="Proteomes" id="UP000594262">
    <property type="component" value="Unplaced"/>
</dbReference>
<dbReference type="GO" id="GO:0006974">
    <property type="term" value="P:DNA damage response"/>
    <property type="evidence" value="ECO:0007669"/>
    <property type="project" value="TreeGrafter"/>
</dbReference>
<dbReference type="InterPro" id="IPR042449">
    <property type="entry name" value="Ub-E1_IAD_1"/>
</dbReference>
<dbReference type="OrthoDB" id="10252231at2759"/>
<keyword evidence="8" id="KW-0067">ATP-binding</keyword>
<dbReference type="InterPro" id="IPR000011">
    <property type="entry name" value="UBQ/SUMO-activ_enz_E1-like"/>
</dbReference>
<dbReference type="InterPro" id="IPR018075">
    <property type="entry name" value="UBQ-activ_enz_E1"/>
</dbReference>
<proteinExistence type="inferred from homology"/>
<dbReference type="UniPathway" id="UPA00143"/>
<dbReference type="InterPro" id="IPR019572">
    <property type="entry name" value="UBA_E1_SCCH"/>
</dbReference>
<dbReference type="SUPFAM" id="SSF69572">
    <property type="entry name" value="Activating enzymes of the ubiquitin-like proteins"/>
    <property type="match status" value="2"/>
</dbReference>
<dbReference type="GeneID" id="136806054"/>
<dbReference type="GO" id="GO:0005524">
    <property type="term" value="F:ATP binding"/>
    <property type="evidence" value="ECO:0007669"/>
    <property type="project" value="UniProtKB-KW"/>
</dbReference>
<dbReference type="FunFam" id="2.40.30.180:FF:000002">
    <property type="entry name" value="Ubiquitin-activating enzyme E1 2"/>
    <property type="match status" value="1"/>
</dbReference>
<dbReference type="InterPro" id="IPR042063">
    <property type="entry name" value="Ubi_acti_E1_SCCH"/>
</dbReference>
<reference evidence="11" key="1">
    <citation type="submission" date="2021-01" db="UniProtKB">
        <authorList>
            <consortium name="EnsemblMetazoa"/>
        </authorList>
    </citation>
    <scope>IDENTIFICATION</scope>
</reference>
<evidence type="ECO:0000313" key="12">
    <source>
        <dbReference type="Proteomes" id="UP000594262"/>
    </source>
</evidence>
<evidence type="ECO:0000256" key="9">
    <source>
        <dbReference type="SAM" id="MobiDB-lite"/>
    </source>
</evidence>
<evidence type="ECO:0000256" key="8">
    <source>
        <dbReference type="ARBA" id="ARBA00022840"/>
    </source>
</evidence>
<dbReference type="GO" id="GO:0006511">
    <property type="term" value="P:ubiquitin-dependent protein catabolic process"/>
    <property type="evidence" value="ECO:0007669"/>
    <property type="project" value="TreeGrafter"/>
</dbReference>
<dbReference type="Gene3D" id="3.10.290.60">
    <property type="entry name" value="Ubiquitin-activating enzyme E1, UFD domain"/>
    <property type="match status" value="1"/>
</dbReference>
<dbReference type="InterPro" id="IPR042302">
    <property type="entry name" value="E1_FCCH_sf"/>
</dbReference>
<feature type="domain" description="Ubiquitin-activating enzyme E1 C-terminal" evidence="10">
    <location>
        <begin position="875"/>
        <end position="998"/>
    </location>
</feature>
<evidence type="ECO:0000256" key="7">
    <source>
        <dbReference type="ARBA" id="ARBA00022786"/>
    </source>
</evidence>
<dbReference type="PRINTS" id="PR01849">
    <property type="entry name" value="UBIQUITINACT"/>
</dbReference>
<dbReference type="Pfam" id="PF10585">
    <property type="entry name" value="UBA_E1_SCCH"/>
    <property type="match status" value="1"/>
</dbReference>
<dbReference type="EC" id="6.2.1.45" evidence="4"/>
<dbReference type="GO" id="GO:0005634">
    <property type="term" value="C:nucleus"/>
    <property type="evidence" value="ECO:0007669"/>
    <property type="project" value="TreeGrafter"/>
</dbReference>
<evidence type="ECO:0000256" key="3">
    <source>
        <dbReference type="ARBA" id="ARBA00005673"/>
    </source>
</evidence>
<name>A0A7M5UEY5_9CNID</name>
<dbReference type="PANTHER" id="PTHR10953:SF186">
    <property type="entry name" value="UBIQUITIN-LIKE MODIFIER-ACTIVATING ENZYME 6"/>
    <property type="match status" value="1"/>
</dbReference>
<dbReference type="InterPro" id="IPR038252">
    <property type="entry name" value="UBA_E1_C_sf"/>
</dbReference>
<dbReference type="EnsemblMetazoa" id="CLYHEMT000296.1">
    <property type="protein sequence ID" value="CLYHEMP000296.1"/>
    <property type="gene ID" value="CLYHEMG000296"/>
</dbReference>
<dbReference type="FunFam" id="1.10.10.2660:FF:000003">
    <property type="entry name" value="ubiquitin-like modifier-activating enzyme 6 isoform X1"/>
    <property type="match status" value="1"/>
</dbReference>
<dbReference type="Gene3D" id="3.40.50.720">
    <property type="entry name" value="NAD(P)-binding Rossmann-like Domain"/>
    <property type="match status" value="1"/>
</dbReference>
<dbReference type="RefSeq" id="XP_066918728.1">
    <property type="nucleotide sequence ID" value="XM_067062627.1"/>
</dbReference>
<dbReference type="Gene3D" id="3.50.50.80">
    <property type="entry name" value="Ubiquitin-activating enzyme E1, inactive adenylation domain, subdomain 1"/>
    <property type="match status" value="1"/>
</dbReference>
<keyword evidence="7" id="KW-0833">Ubl conjugation pathway</keyword>
<dbReference type="InterPro" id="IPR035985">
    <property type="entry name" value="Ubiquitin-activating_enz"/>
</dbReference>
<dbReference type="Pfam" id="PF00899">
    <property type="entry name" value="ThiF"/>
    <property type="match status" value="2"/>
</dbReference>
<comment type="pathway">
    <text evidence="2">Protein modification; protein ubiquitination.</text>
</comment>
<dbReference type="InterPro" id="IPR000594">
    <property type="entry name" value="ThiF_NAD_FAD-bd"/>
</dbReference>
<comment type="catalytic activity">
    <reaction evidence="1">
        <text>ATP + ubiquitin + [E1 ubiquitin-activating enzyme]-L-cysteine = AMP + diphosphate + S-ubiquitinyl-[E1 ubiquitin-activating enzyme]-L-cysteine.</text>
        <dbReference type="EC" id="6.2.1.45"/>
    </reaction>
</comment>
<dbReference type="InterPro" id="IPR018965">
    <property type="entry name" value="Ub-activating_enz_E1_C"/>
</dbReference>
<dbReference type="Gene3D" id="1.10.10.2660">
    <property type="entry name" value="Ubiquitin-activating enzyme E1, SCCH domain"/>
    <property type="match status" value="1"/>
</dbReference>
<dbReference type="SMART" id="SM00985">
    <property type="entry name" value="UBA_e1_C"/>
    <property type="match status" value="1"/>
</dbReference>
<dbReference type="InterPro" id="IPR045886">
    <property type="entry name" value="ThiF/MoeB/HesA"/>
</dbReference>
<dbReference type="GO" id="GO:0005737">
    <property type="term" value="C:cytoplasm"/>
    <property type="evidence" value="ECO:0007669"/>
    <property type="project" value="TreeGrafter"/>
</dbReference>
<feature type="compositionally biased region" description="Basic and acidic residues" evidence="9">
    <location>
        <begin position="756"/>
        <end position="779"/>
    </location>
</feature>
<feature type="region of interest" description="Disordered" evidence="9">
    <location>
        <begin position="753"/>
        <end position="779"/>
    </location>
</feature>
<evidence type="ECO:0000313" key="11">
    <source>
        <dbReference type="EnsemblMetazoa" id="CLYHEMP000296.1"/>
    </source>
</evidence>
<protein>
    <recommendedName>
        <fullName evidence="4">E1 ubiquitin-activating enzyme</fullName>
        <ecNumber evidence="4">6.2.1.45</ecNumber>
    </recommendedName>
</protein>
<dbReference type="FunFam" id="3.40.50.720:FF:000015">
    <property type="entry name" value="Ubiquitin-activating enzyme E1 1"/>
    <property type="match status" value="1"/>
</dbReference>
<keyword evidence="12" id="KW-1185">Reference proteome</keyword>
<dbReference type="NCBIfam" id="TIGR01408">
    <property type="entry name" value="Ube1"/>
    <property type="match status" value="1"/>
</dbReference>
<evidence type="ECO:0000259" key="10">
    <source>
        <dbReference type="SMART" id="SM00985"/>
    </source>
</evidence>
<dbReference type="Gene3D" id="2.40.30.180">
    <property type="entry name" value="Ubiquitin-activating enzyme E1, FCCH domain"/>
    <property type="match status" value="1"/>
</dbReference>
<evidence type="ECO:0000256" key="1">
    <source>
        <dbReference type="ARBA" id="ARBA00000488"/>
    </source>
</evidence>
<comment type="similarity">
    <text evidence="3">Belongs to the ubiquitin-activating E1 family.</text>
</comment>
<organism evidence="11 12">
    <name type="scientific">Clytia hemisphaerica</name>
    <dbReference type="NCBI Taxonomy" id="252671"/>
    <lineage>
        <taxon>Eukaryota</taxon>
        <taxon>Metazoa</taxon>
        <taxon>Cnidaria</taxon>
        <taxon>Hydrozoa</taxon>
        <taxon>Hydroidolina</taxon>
        <taxon>Leptothecata</taxon>
        <taxon>Obeliida</taxon>
        <taxon>Clytiidae</taxon>
        <taxon>Clytia</taxon>
    </lineage>
</organism>
<evidence type="ECO:0000256" key="5">
    <source>
        <dbReference type="ARBA" id="ARBA00022598"/>
    </source>
</evidence>
<evidence type="ECO:0000256" key="2">
    <source>
        <dbReference type="ARBA" id="ARBA00004906"/>
    </source>
</evidence>
<keyword evidence="5" id="KW-0436">Ligase</keyword>
<dbReference type="Pfam" id="PF09358">
    <property type="entry name" value="E1_UFD"/>
    <property type="match status" value="1"/>
</dbReference>
<dbReference type="Gene3D" id="3.40.50.12550">
    <property type="entry name" value="Ubiquitin-activating enzyme E1, inactive adenylation domain, subdomain 2"/>
    <property type="match status" value="1"/>
</dbReference>
<dbReference type="GO" id="GO:0004839">
    <property type="term" value="F:ubiquitin activating enzyme activity"/>
    <property type="evidence" value="ECO:0007669"/>
    <property type="project" value="UniProtKB-EC"/>
</dbReference>
<accession>A0A7M5UEY5</accession>
<dbReference type="FunFam" id="3.50.50.80:FF:000001">
    <property type="entry name" value="ubiquitin-like modifier-activating enzyme 1"/>
    <property type="match status" value="1"/>
</dbReference>
<dbReference type="AlphaFoldDB" id="A0A7M5UEY5"/>
<keyword evidence="6" id="KW-0547">Nucleotide-binding</keyword>